<keyword evidence="6" id="KW-0863">Zinc-finger</keyword>
<dbReference type="GO" id="GO:0045944">
    <property type="term" value="P:positive regulation of transcription by RNA polymerase II"/>
    <property type="evidence" value="ECO:0007669"/>
    <property type="project" value="TreeGrafter"/>
</dbReference>
<dbReference type="Pfam" id="PF02135">
    <property type="entry name" value="zf-TAZ"/>
    <property type="match status" value="1"/>
</dbReference>
<dbReference type="GO" id="GO:0004402">
    <property type="term" value="F:histone acetyltransferase activity"/>
    <property type="evidence" value="ECO:0007669"/>
    <property type="project" value="InterPro"/>
</dbReference>
<dbReference type="GO" id="GO:0005667">
    <property type="term" value="C:transcription regulator complex"/>
    <property type="evidence" value="ECO:0007669"/>
    <property type="project" value="TreeGrafter"/>
</dbReference>
<comment type="catalytic activity">
    <reaction evidence="12">
        <text>L-lysyl-[protein] + acetyl-CoA = N(6)-acetyl-L-lysyl-[protein] + CoA + H(+)</text>
        <dbReference type="Rhea" id="RHEA:45948"/>
        <dbReference type="Rhea" id="RHEA-COMP:9752"/>
        <dbReference type="Rhea" id="RHEA-COMP:10731"/>
        <dbReference type="ChEBI" id="CHEBI:15378"/>
        <dbReference type="ChEBI" id="CHEBI:29969"/>
        <dbReference type="ChEBI" id="CHEBI:57287"/>
        <dbReference type="ChEBI" id="CHEBI:57288"/>
        <dbReference type="ChEBI" id="CHEBI:61930"/>
        <dbReference type="EC" id="2.3.1.48"/>
    </reaction>
</comment>
<keyword evidence="3" id="KW-0240">DNA-directed RNA polymerase</keyword>
<evidence type="ECO:0000256" key="2">
    <source>
        <dbReference type="ARBA" id="ARBA00013184"/>
    </source>
</evidence>
<dbReference type="GO" id="GO:0008270">
    <property type="term" value="F:zinc ion binding"/>
    <property type="evidence" value="ECO:0007669"/>
    <property type="project" value="UniProtKB-KW"/>
</dbReference>
<dbReference type="EC" id="2.3.1.48" evidence="2"/>
<evidence type="ECO:0000256" key="8">
    <source>
        <dbReference type="ARBA" id="ARBA00022853"/>
    </source>
</evidence>
<gene>
    <name evidence="15" type="ORF">CURHAP_LOCUS42448</name>
</gene>
<proteinExistence type="predicted"/>
<organism evidence="15 16">
    <name type="scientific">Prunus armeniaca</name>
    <name type="common">Apricot</name>
    <name type="synonym">Armeniaca vulgaris</name>
    <dbReference type="NCBI Taxonomy" id="36596"/>
    <lineage>
        <taxon>Eukaryota</taxon>
        <taxon>Viridiplantae</taxon>
        <taxon>Streptophyta</taxon>
        <taxon>Embryophyta</taxon>
        <taxon>Tracheophyta</taxon>
        <taxon>Spermatophyta</taxon>
        <taxon>Magnoliopsida</taxon>
        <taxon>eudicotyledons</taxon>
        <taxon>Gunneridae</taxon>
        <taxon>Pentapetalae</taxon>
        <taxon>rosids</taxon>
        <taxon>fabids</taxon>
        <taxon>Rosales</taxon>
        <taxon>Rosaceae</taxon>
        <taxon>Amygdaloideae</taxon>
        <taxon>Amygdaleae</taxon>
        <taxon>Prunus</taxon>
    </lineage>
</organism>
<evidence type="ECO:0000256" key="13">
    <source>
        <dbReference type="SAM" id="Phobius"/>
    </source>
</evidence>
<evidence type="ECO:0000313" key="15">
    <source>
        <dbReference type="EMBL" id="CAB4286011.1"/>
    </source>
</evidence>
<evidence type="ECO:0000313" key="16">
    <source>
        <dbReference type="Proteomes" id="UP000507222"/>
    </source>
</evidence>
<evidence type="ECO:0000256" key="5">
    <source>
        <dbReference type="ARBA" id="ARBA00022723"/>
    </source>
</evidence>
<evidence type="ECO:0000259" key="14">
    <source>
        <dbReference type="PROSITE" id="PS50134"/>
    </source>
</evidence>
<name>A0A6J5VCQ1_PRUAR</name>
<dbReference type="GO" id="GO:0005634">
    <property type="term" value="C:nucleus"/>
    <property type="evidence" value="ECO:0007669"/>
    <property type="project" value="UniProtKB-SubCell"/>
</dbReference>
<evidence type="ECO:0000256" key="3">
    <source>
        <dbReference type="ARBA" id="ARBA00022478"/>
    </source>
</evidence>
<sequence length="203" mass="22781">MADHDCKDLDMGFSFSLSLSASVITPVVVSVFVYMNLTLLSNPLRYEDKPLEPESEGGADEYLESIILGTRALQISMNTPVMVELEGETHPPEDRSSPASALEIRKILDVLMHASECPLAPASQCQYPNCRKIKGLFHHGIQCEDRVSGGCVLCQKMWYVLLLHARACKESECHVPRCSDLRGHMRRQEQQKSVTEMMSGWRL</sequence>
<dbReference type="PROSITE" id="PS50134">
    <property type="entry name" value="ZF_TAZ"/>
    <property type="match status" value="1"/>
</dbReference>
<keyword evidence="9" id="KW-0805">Transcription regulation</keyword>
<dbReference type="InterPro" id="IPR036161">
    <property type="entry name" value="RPB6/omega-like_sf"/>
</dbReference>
<dbReference type="GO" id="GO:0000123">
    <property type="term" value="C:histone acetyltransferase complex"/>
    <property type="evidence" value="ECO:0007669"/>
    <property type="project" value="TreeGrafter"/>
</dbReference>
<evidence type="ECO:0000256" key="11">
    <source>
        <dbReference type="ARBA" id="ARBA00023242"/>
    </source>
</evidence>
<protein>
    <recommendedName>
        <fullName evidence="2">histone acetyltransferase</fullName>
        <ecNumber evidence="2">2.3.1.48</ecNumber>
    </recommendedName>
</protein>
<dbReference type="PANTHER" id="PTHR13808:SF1">
    <property type="entry name" value="HISTONE ACETYLTRANSFERASE"/>
    <property type="match status" value="1"/>
</dbReference>
<keyword evidence="10" id="KW-0804">Transcription</keyword>
<dbReference type="PANTHER" id="PTHR13808">
    <property type="entry name" value="CBP/P300-RELATED"/>
    <property type="match status" value="1"/>
</dbReference>
<evidence type="ECO:0000256" key="10">
    <source>
        <dbReference type="ARBA" id="ARBA00023163"/>
    </source>
</evidence>
<dbReference type="EMBL" id="CAEKDK010000007">
    <property type="protein sequence ID" value="CAB4286011.1"/>
    <property type="molecule type" value="Genomic_DNA"/>
</dbReference>
<dbReference type="SUPFAM" id="SSF63562">
    <property type="entry name" value="RPB6/omega subunit-like"/>
    <property type="match status" value="1"/>
</dbReference>
<reference evidence="15 16" key="1">
    <citation type="submission" date="2020-05" db="EMBL/GenBank/DDBJ databases">
        <authorList>
            <person name="Campoy J."/>
            <person name="Schneeberger K."/>
            <person name="Spophaly S."/>
        </authorList>
    </citation>
    <scope>NUCLEOTIDE SEQUENCE [LARGE SCALE GENOMIC DNA]</scope>
    <source>
        <strain evidence="15">PruArmRojPasFocal</strain>
    </source>
</reference>
<feature type="domain" description="TAZ-type" evidence="14">
    <location>
        <begin position="97"/>
        <end position="181"/>
    </location>
</feature>
<dbReference type="Proteomes" id="UP000507222">
    <property type="component" value="Unassembled WGS sequence"/>
</dbReference>
<dbReference type="Gene3D" id="3.90.940.10">
    <property type="match status" value="1"/>
</dbReference>
<evidence type="ECO:0000256" key="9">
    <source>
        <dbReference type="ARBA" id="ARBA00023015"/>
    </source>
</evidence>
<dbReference type="AlphaFoldDB" id="A0A6J5VCQ1"/>
<accession>A0A6J5VCQ1</accession>
<dbReference type="InterPro" id="IPR000197">
    <property type="entry name" value="Znf_TAZ"/>
</dbReference>
<evidence type="ECO:0000256" key="1">
    <source>
        <dbReference type="ARBA" id="ARBA00004123"/>
    </source>
</evidence>
<evidence type="ECO:0000256" key="4">
    <source>
        <dbReference type="ARBA" id="ARBA00022679"/>
    </source>
</evidence>
<keyword evidence="13" id="KW-0472">Membrane</keyword>
<dbReference type="Gene3D" id="1.20.1020.10">
    <property type="entry name" value="TAZ domain"/>
    <property type="match status" value="1"/>
</dbReference>
<keyword evidence="11" id="KW-0539">Nucleus</keyword>
<dbReference type="GO" id="GO:0003899">
    <property type="term" value="F:DNA-directed RNA polymerase activity"/>
    <property type="evidence" value="ECO:0007669"/>
    <property type="project" value="InterPro"/>
</dbReference>
<keyword evidence="13" id="KW-0812">Transmembrane</keyword>
<keyword evidence="7" id="KW-0862">Zinc</keyword>
<dbReference type="GO" id="GO:0003713">
    <property type="term" value="F:transcription coactivator activity"/>
    <property type="evidence" value="ECO:0007669"/>
    <property type="project" value="TreeGrafter"/>
</dbReference>
<evidence type="ECO:0000256" key="6">
    <source>
        <dbReference type="ARBA" id="ARBA00022771"/>
    </source>
</evidence>
<feature type="transmembrane region" description="Helical" evidence="13">
    <location>
        <begin position="12"/>
        <end position="35"/>
    </location>
</feature>
<dbReference type="GO" id="GO:0006351">
    <property type="term" value="P:DNA-templated transcription"/>
    <property type="evidence" value="ECO:0007669"/>
    <property type="project" value="InterPro"/>
</dbReference>
<comment type="subcellular location">
    <subcellularLocation>
        <location evidence="1">Nucleus</location>
    </subcellularLocation>
</comment>
<keyword evidence="8" id="KW-0156">Chromatin regulator</keyword>
<dbReference type="SMART" id="SM00551">
    <property type="entry name" value="ZnF_TAZ"/>
    <property type="match status" value="1"/>
</dbReference>
<dbReference type="InterPro" id="IPR035898">
    <property type="entry name" value="TAZ_dom_sf"/>
</dbReference>
<dbReference type="SUPFAM" id="SSF57933">
    <property type="entry name" value="TAZ domain"/>
    <property type="match status" value="1"/>
</dbReference>
<dbReference type="GO" id="GO:0000428">
    <property type="term" value="C:DNA-directed RNA polymerase complex"/>
    <property type="evidence" value="ECO:0007669"/>
    <property type="project" value="UniProtKB-KW"/>
</dbReference>
<evidence type="ECO:0000256" key="7">
    <source>
        <dbReference type="ARBA" id="ARBA00022833"/>
    </source>
</evidence>
<keyword evidence="4" id="KW-0808">Transferase</keyword>
<evidence type="ECO:0000256" key="12">
    <source>
        <dbReference type="ARBA" id="ARBA00048017"/>
    </source>
</evidence>
<keyword evidence="5" id="KW-0479">Metal-binding</keyword>
<dbReference type="InterPro" id="IPR013178">
    <property type="entry name" value="Histone_AcTrfase_Rtt109/CBP"/>
</dbReference>
<dbReference type="GO" id="GO:0031490">
    <property type="term" value="F:chromatin DNA binding"/>
    <property type="evidence" value="ECO:0007669"/>
    <property type="project" value="TreeGrafter"/>
</dbReference>
<keyword evidence="13" id="KW-1133">Transmembrane helix</keyword>